<keyword evidence="2" id="KW-0472">Membrane</keyword>
<dbReference type="GO" id="GO:0016020">
    <property type="term" value="C:membrane"/>
    <property type="evidence" value="ECO:0007669"/>
    <property type="project" value="UniProtKB-SubCell"/>
</dbReference>
<keyword evidence="2" id="KW-0812">Transmembrane</keyword>
<dbReference type="InterPro" id="IPR020846">
    <property type="entry name" value="MFS_dom"/>
</dbReference>
<comment type="subcellular location">
    <subcellularLocation>
        <location evidence="1">Membrane</location>
        <topology evidence="1">Multi-pass membrane protein</topology>
    </subcellularLocation>
</comment>
<sequence>MNYVLASEVYPTTIRAMGVGVSSSIGWLGAAMVPIATQVLVISHPVAVLCTKGSLVLLAGLAVICLPKDTTYIRLQEFIGQKTSNSNLPDTTVKEETP</sequence>
<reference evidence="4" key="1">
    <citation type="submission" date="2020-08" db="EMBL/GenBank/DDBJ databases">
        <title>Multicomponent nature underlies the extraordinary mechanical properties of spider dragline silk.</title>
        <authorList>
            <person name="Kono N."/>
            <person name="Nakamura H."/>
            <person name="Mori M."/>
            <person name="Yoshida Y."/>
            <person name="Ohtoshi R."/>
            <person name="Malay A.D."/>
            <person name="Moran D.A.P."/>
            <person name="Tomita M."/>
            <person name="Numata K."/>
            <person name="Arakawa K."/>
        </authorList>
    </citation>
    <scope>NUCLEOTIDE SEQUENCE</scope>
</reference>
<dbReference type="InterPro" id="IPR036259">
    <property type="entry name" value="MFS_trans_sf"/>
</dbReference>
<evidence type="ECO:0000259" key="3">
    <source>
        <dbReference type="PROSITE" id="PS50850"/>
    </source>
</evidence>
<feature type="transmembrane region" description="Helical" evidence="2">
    <location>
        <begin position="12"/>
        <end position="36"/>
    </location>
</feature>
<name>A0A8X6QA43_NEPPI</name>
<gene>
    <name evidence="4" type="ORF">NPIL_467301</name>
</gene>
<dbReference type="Gene3D" id="1.20.1250.20">
    <property type="entry name" value="MFS general substrate transporter like domains"/>
    <property type="match status" value="1"/>
</dbReference>
<feature type="domain" description="Major facilitator superfamily (MFS) profile" evidence="3">
    <location>
        <begin position="1"/>
        <end position="71"/>
    </location>
</feature>
<organism evidence="4 5">
    <name type="scientific">Nephila pilipes</name>
    <name type="common">Giant wood spider</name>
    <name type="synonym">Nephila maculata</name>
    <dbReference type="NCBI Taxonomy" id="299642"/>
    <lineage>
        <taxon>Eukaryota</taxon>
        <taxon>Metazoa</taxon>
        <taxon>Ecdysozoa</taxon>
        <taxon>Arthropoda</taxon>
        <taxon>Chelicerata</taxon>
        <taxon>Arachnida</taxon>
        <taxon>Araneae</taxon>
        <taxon>Araneomorphae</taxon>
        <taxon>Entelegynae</taxon>
        <taxon>Araneoidea</taxon>
        <taxon>Nephilidae</taxon>
        <taxon>Nephila</taxon>
    </lineage>
</organism>
<protein>
    <recommendedName>
        <fullName evidence="3">Major facilitator superfamily (MFS) profile domain-containing protein</fullName>
    </recommendedName>
</protein>
<accession>A0A8X6QA43</accession>
<dbReference type="OrthoDB" id="4139357at2759"/>
<dbReference type="Proteomes" id="UP000887013">
    <property type="component" value="Unassembled WGS sequence"/>
</dbReference>
<dbReference type="AlphaFoldDB" id="A0A8X6QA43"/>
<comment type="caution">
    <text evidence="4">The sequence shown here is derived from an EMBL/GenBank/DDBJ whole genome shotgun (WGS) entry which is preliminary data.</text>
</comment>
<feature type="transmembrane region" description="Helical" evidence="2">
    <location>
        <begin position="42"/>
        <end position="66"/>
    </location>
</feature>
<keyword evidence="2" id="KW-1133">Transmembrane helix</keyword>
<dbReference type="GO" id="GO:0022857">
    <property type="term" value="F:transmembrane transporter activity"/>
    <property type="evidence" value="ECO:0007669"/>
    <property type="project" value="InterPro"/>
</dbReference>
<dbReference type="SUPFAM" id="SSF103473">
    <property type="entry name" value="MFS general substrate transporter"/>
    <property type="match status" value="1"/>
</dbReference>
<evidence type="ECO:0000256" key="1">
    <source>
        <dbReference type="ARBA" id="ARBA00004141"/>
    </source>
</evidence>
<dbReference type="EMBL" id="BMAW01077810">
    <property type="protein sequence ID" value="GFU08205.1"/>
    <property type="molecule type" value="Genomic_DNA"/>
</dbReference>
<keyword evidence="5" id="KW-1185">Reference proteome</keyword>
<evidence type="ECO:0000256" key="2">
    <source>
        <dbReference type="SAM" id="Phobius"/>
    </source>
</evidence>
<proteinExistence type="predicted"/>
<evidence type="ECO:0000313" key="5">
    <source>
        <dbReference type="Proteomes" id="UP000887013"/>
    </source>
</evidence>
<evidence type="ECO:0000313" key="4">
    <source>
        <dbReference type="EMBL" id="GFU08205.1"/>
    </source>
</evidence>
<dbReference type="PROSITE" id="PS50850">
    <property type="entry name" value="MFS"/>
    <property type="match status" value="1"/>
</dbReference>